<name>A0A5M3Z9B3_ASPTE</name>
<evidence type="ECO:0000256" key="3">
    <source>
        <dbReference type="ARBA" id="ARBA00029454"/>
    </source>
</evidence>
<dbReference type="Pfam" id="PF00501">
    <property type="entry name" value="AMP-binding"/>
    <property type="match status" value="1"/>
</dbReference>
<dbReference type="Gene3D" id="1.10.1200.10">
    <property type="entry name" value="ACP-like"/>
    <property type="match status" value="1"/>
</dbReference>
<dbReference type="OrthoDB" id="408177at2759"/>
<dbReference type="CDD" id="cd05930">
    <property type="entry name" value="A_NRPS"/>
    <property type="match status" value="1"/>
</dbReference>
<dbReference type="InterPro" id="IPR020845">
    <property type="entry name" value="AMP-binding_CS"/>
</dbReference>
<organism evidence="4 5">
    <name type="scientific">Aspergillus terreus</name>
    <dbReference type="NCBI Taxonomy" id="33178"/>
    <lineage>
        <taxon>Eukaryota</taxon>
        <taxon>Fungi</taxon>
        <taxon>Dikarya</taxon>
        <taxon>Ascomycota</taxon>
        <taxon>Pezizomycotina</taxon>
        <taxon>Eurotiomycetes</taxon>
        <taxon>Eurotiomycetidae</taxon>
        <taxon>Eurotiales</taxon>
        <taxon>Aspergillaceae</taxon>
        <taxon>Aspergillus</taxon>
        <taxon>Aspergillus subgen. Circumdati</taxon>
    </lineage>
</organism>
<dbReference type="InterPro" id="IPR036736">
    <property type="entry name" value="ACP-like_sf"/>
</dbReference>
<reference evidence="4 5" key="1">
    <citation type="submission" date="2020-01" db="EMBL/GenBank/DDBJ databases">
        <title>Aspergillus terreus IFO 6365 whole genome shotgun sequence.</title>
        <authorList>
            <person name="Kanamasa S."/>
            <person name="Takahashi H."/>
        </authorList>
    </citation>
    <scope>NUCLEOTIDE SEQUENCE [LARGE SCALE GENOMIC DNA]</scope>
    <source>
        <strain evidence="4 5">IFO 6365</strain>
    </source>
</reference>
<dbReference type="NCBIfam" id="TIGR01746">
    <property type="entry name" value="Thioester-redct"/>
    <property type="match status" value="1"/>
</dbReference>
<dbReference type="InterPro" id="IPR000873">
    <property type="entry name" value="AMP-dep_synth/lig_dom"/>
</dbReference>
<dbReference type="EMBL" id="BLJY01000010">
    <property type="protein sequence ID" value="GFF19430.1"/>
    <property type="molecule type" value="Genomic_DNA"/>
</dbReference>
<dbReference type="CDD" id="cd05235">
    <property type="entry name" value="SDR_e1"/>
    <property type="match status" value="1"/>
</dbReference>
<keyword evidence="1" id="KW-0596">Phosphopantetheine</keyword>
<dbReference type="InterPro" id="IPR006162">
    <property type="entry name" value="Ppantetheine_attach_site"/>
</dbReference>
<dbReference type="InterPro" id="IPR013120">
    <property type="entry name" value="FAR_NAD-bd"/>
</dbReference>
<dbReference type="InterPro" id="IPR025110">
    <property type="entry name" value="AMP-bd_C"/>
</dbReference>
<dbReference type="PROSITE" id="PS00012">
    <property type="entry name" value="PHOSPHOPANTETHEINE"/>
    <property type="match status" value="1"/>
</dbReference>
<dbReference type="Gene3D" id="2.30.38.10">
    <property type="entry name" value="Luciferase, Domain 3"/>
    <property type="match status" value="1"/>
</dbReference>
<evidence type="ECO:0000256" key="2">
    <source>
        <dbReference type="ARBA" id="ARBA00022553"/>
    </source>
</evidence>
<dbReference type="InterPro" id="IPR036291">
    <property type="entry name" value="NAD(P)-bd_dom_sf"/>
</dbReference>
<dbReference type="SUPFAM" id="SSF51735">
    <property type="entry name" value="NAD(P)-binding Rossmann-fold domains"/>
    <property type="match status" value="1"/>
</dbReference>
<gene>
    <name evidence="4" type="ORF">ATEIFO6365_0010020300</name>
</gene>
<dbReference type="InterPro" id="IPR045851">
    <property type="entry name" value="AMP-bd_C_sf"/>
</dbReference>
<dbReference type="PROSITE" id="PS50075">
    <property type="entry name" value="CARRIER"/>
    <property type="match status" value="1"/>
</dbReference>
<dbReference type="Gene3D" id="3.40.50.980">
    <property type="match status" value="2"/>
</dbReference>
<dbReference type="SUPFAM" id="SSF56801">
    <property type="entry name" value="Acetyl-CoA synthetase-like"/>
    <property type="match status" value="1"/>
</dbReference>
<dbReference type="AlphaFoldDB" id="A0A5M3Z9B3"/>
<dbReference type="Gene3D" id="3.30.300.30">
    <property type="match status" value="1"/>
</dbReference>
<dbReference type="PROSITE" id="PS00455">
    <property type="entry name" value="AMP_BINDING"/>
    <property type="match status" value="1"/>
</dbReference>
<dbReference type="Pfam" id="PF13193">
    <property type="entry name" value="AMP-binding_C"/>
    <property type="match status" value="1"/>
</dbReference>
<evidence type="ECO:0000256" key="1">
    <source>
        <dbReference type="ARBA" id="ARBA00022450"/>
    </source>
</evidence>
<dbReference type="Pfam" id="PF00550">
    <property type="entry name" value="PP-binding"/>
    <property type="match status" value="1"/>
</dbReference>
<dbReference type="Proteomes" id="UP000452235">
    <property type="component" value="Unassembled WGS sequence"/>
</dbReference>
<keyword evidence="2" id="KW-0597">Phosphoprotein</keyword>
<dbReference type="Gene3D" id="3.40.50.720">
    <property type="entry name" value="NAD(P)-binding Rossmann-like Domain"/>
    <property type="match status" value="1"/>
</dbReference>
<dbReference type="InterPro" id="IPR010080">
    <property type="entry name" value="Thioester_reductase-like_dom"/>
</dbReference>
<keyword evidence="5" id="KW-1185">Reference proteome</keyword>
<comment type="similarity">
    <text evidence="3">Belongs to the NRP synthetase family.</text>
</comment>
<proteinExistence type="inferred from homology"/>
<sequence length="1010" mass="112504">MDMKQLFTTIAAKQAHTVAVEAESRSLTYDDVLKRAESLACTIKEHPLEPEEPVGVVFGVGIELVIAQVALLFLDLTCIPLDPSLPSLRIQEMLHDIKVRYVVTGTGLGDPDLTVIPLSLETPINRQIGQPNGQTQDFKASGMRRSHILYTSGSTGKPKPVQISPASLVHLATKSPVTPFQKTDRVALINNPGFDISLFEVWATLLSGATIVVVPRETVLDPFAFRDFIHDRQLSVVFLTSSLFAATALACPTAFRNVLEVLTAGEVASPSAMRTVLESGGPPARLWNTYGPTETTTFSSMQLVTPEEAKRHRIGIGKPVGDTSIFLLDEQLHAITSSGSPGEIFIGGPGLSPGYLGRPEENSRHFLEIPGRDLGVETPDVVRLYRTGDRACWRDHPARELEFLGRVDRQVKQGGFRIELEEVEHKLLSSDWFTSVVVTQLANPEQADPFLVAFVVSKTSGLPKRRVLEWASERMPQYMTPRDIVFVPEFPLTANNKVDIKRLEQLYWERHEDSKRKADETTQDSALTAIVRELWAAVLGVPKIDDEDDFFALGGSSIQSAKLISRLRGKTGKTMSMRAFHENSRFEDFVTYLNEFAEGAVATHQCDKWKADSHLADEIPVTPEWASEDEGRIFMTGATGFVGVNFLSRLLRHPMVKKVVCLVRGRNNMSPTQRVEHAMERYNLLEETSKSIRKLTVLDGDIAEDNLGLSGDDFAWLSQWASAVFHLAARVNFCEPYEAHYEPNVVGTRNALRLATAGRRKSFHFSSSIDAWGPTGLILGTRKCLEDDPLEPHLKGLPYDIGYAASKWTAEQMVRRARDRGLPTIIYRPGFVIGDSRTGAGNPDDFFARLMVGSIKIGAFPHLPKQRMEYVTVDYVCDAILHISANNANLGRSFSLLAPDPADSVNLEKTVEVINDAGFPVQRVPYWDWVQLLQDPKNKDNPLMPLLPLVQEKVCGNLTRFETSRDTPHYDSTHTVEALTDAPNIKYIPFSSDQLRRFLAFWGFKGFYHV</sequence>
<dbReference type="PANTHER" id="PTHR44845:SF6">
    <property type="entry name" value="BETA-ALANINE-ACTIVATING ENZYME"/>
    <property type="match status" value="1"/>
</dbReference>
<dbReference type="PANTHER" id="PTHR44845">
    <property type="entry name" value="CARRIER DOMAIN-CONTAINING PROTEIN"/>
    <property type="match status" value="1"/>
</dbReference>
<protein>
    <submittedName>
        <fullName evidence="4">NRPS-like enzyme</fullName>
    </submittedName>
</protein>
<evidence type="ECO:0000313" key="5">
    <source>
        <dbReference type="Proteomes" id="UP000452235"/>
    </source>
</evidence>
<dbReference type="VEuPathDB" id="FungiDB:ATEG_08678"/>
<dbReference type="Pfam" id="PF07993">
    <property type="entry name" value="NAD_binding_4"/>
    <property type="match status" value="1"/>
</dbReference>
<accession>A0A5M3Z9B3</accession>
<comment type="caution">
    <text evidence="4">The sequence shown here is derived from an EMBL/GenBank/DDBJ whole genome shotgun (WGS) entry which is preliminary data.</text>
</comment>
<dbReference type="InterPro" id="IPR009081">
    <property type="entry name" value="PP-bd_ACP"/>
</dbReference>
<evidence type="ECO:0000313" key="4">
    <source>
        <dbReference type="EMBL" id="GFF19430.1"/>
    </source>
</evidence>
<dbReference type="SUPFAM" id="SSF47336">
    <property type="entry name" value="ACP-like"/>
    <property type="match status" value="1"/>
</dbReference>